<keyword evidence="1" id="KW-0677">Repeat</keyword>
<dbReference type="GO" id="GO:0007166">
    <property type="term" value="P:cell surface receptor signaling pathway"/>
    <property type="evidence" value="ECO:0007669"/>
    <property type="project" value="InterPro"/>
</dbReference>
<gene>
    <name evidence="4" type="ORF">L227DRAFT_440905</name>
</gene>
<feature type="region of interest" description="Disordered" evidence="2">
    <location>
        <begin position="185"/>
        <end position="217"/>
    </location>
</feature>
<dbReference type="PANTHER" id="PTHR10039">
    <property type="entry name" value="AMELOGENIN"/>
    <property type="match status" value="1"/>
</dbReference>
<keyword evidence="5" id="KW-1185">Reference proteome</keyword>
<name>A0A5C2RNF7_9APHY</name>
<dbReference type="SUPFAM" id="SSF52540">
    <property type="entry name" value="P-loop containing nucleoside triphosphate hydrolases"/>
    <property type="match status" value="1"/>
</dbReference>
<dbReference type="Pfam" id="PF24883">
    <property type="entry name" value="NPHP3_N"/>
    <property type="match status" value="1"/>
</dbReference>
<organism evidence="4 5">
    <name type="scientific">Lentinus tigrinus ALCF2SS1-6</name>
    <dbReference type="NCBI Taxonomy" id="1328759"/>
    <lineage>
        <taxon>Eukaryota</taxon>
        <taxon>Fungi</taxon>
        <taxon>Dikarya</taxon>
        <taxon>Basidiomycota</taxon>
        <taxon>Agaricomycotina</taxon>
        <taxon>Agaricomycetes</taxon>
        <taxon>Polyporales</taxon>
        <taxon>Polyporaceae</taxon>
        <taxon>Lentinus</taxon>
    </lineage>
</organism>
<dbReference type="InterPro" id="IPR036537">
    <property type="entry name" value="Adaptor_Cbl_N_dom_sf"/>
</dbReference>
<dbReference type="Gene3D" id="3.40.50.300">
    <property type="entry name" value="P-loop containing nucleotide triphosphate hydrolases"/>
    <property type="match status" value="1"/>
</dbReference>
<protein>
    <recommendedName>
        <fullName evidence="3">Nephrocystin 3-like N-terminal domain-containing protein</fullName>
    </recommendedName>
</protein>
<evidence type="ECO:0000256" key="1">
    <source>
        <dbReference type="ARBA" id="ARBA00022737"/>
    </source>
</evidence>
<dbReference type="PANTHER" id="PTHR10039:SF14">
    <property type="entry name" value="NACHT DOMAIN-CONTAINING PROTEIN"/>
    <property type="match status" value="1"/>
</dbReference>
<feature type="compositionally biased region" description="Basic and acidic residues" evidence="2">
    <location>
        <begin position="189"/>
        <end position="214"/>
    </location>
</feature>
<dbReference type="InterPro" id="IPR059179">
    <property type="entry name" value="MLKL-like_MCAfunc"/>
</dbReference>
<reference evidence="4" key="1">
    <citation type="journal article" date="2018" name="Genome Biol. Evol.">
        <title>Genomics and development of Lentinus tigrinus, a white-rot wood-decaying mushroom with dimorphic fruiting bodies.</title>
        <authorList>
            <person name="Wu B."/>
            <person name="Xu Z."/>
            <person name="Knudson A."/>
            <person name="Carlson A."/>
            <person name="Chen N."/>
            <person name="Kovaka S."/>
            <person name="LaButti K."/>
            <person name="Lipzen A."/>
            <person name="Pennachio C."/>
            <person name="Riley R."/>
            <person name="Schakwitz W."/>
            <person name="Umezawa K."/>
            <person name="Ohm R.A."/>
            <person name="Grigoriev I.V."/>
            <person name="Nagy L.G."/>
            <person name="Gibbons J."/>
            <person name="Hibbett D."/>
        </authorList>
    </citation>
    <scope>NUCLEOTIDE SEQUENCE [LARGE SCALE GENOMIC DNA]</scope>
    <source>
        <strain evidence="4">ALCF2SS1-6</strain>
    </source>
</reference>
<evidence type="ECO:0000313" key="4">
    <source>
        <dbReference type="EMBL" id="RPD52660.1"/>
    </source>
</evidence>
<dbReference type="InterPro" id="IPR056884">
    <property type="entry name" value="NPHP3-like_N"/>
</dbReference>
<accession>A0A5C2RNF7</accession>
<dbReference type="Proteomes" id="UP000313359">
    <property type="component" value="Unassembled WGS sequence"/>
</dbReference>
<dbReference type="EMBL" id="ML122346">
    <property type="protein sequence ID" value="RPD52660.1"/>
    <property type="molecule type" value="Genomic_DNA"/>
</dbReference>
<feature type="domain" description="Nephrocystin 3-like N-terminal" evidence="3">
    <location>
        <begin position="251"/>
        <end position="414"/>
    </location>
</feature>
<dbReference type="AlphaFoldDB" id="A0A5C2RNF7"/>
<dbReference type="CDD" id="cd21037">
    <property type="entry name" value="MLKL_NTD"/>
    <property type="match status" value="1"/>
</dbReference>
<dbReference type="Gene3D" id="1.20.930.20">
    <property type="entry name" value="Adaptor protein Cbl, N-terminal domain"/>
    <property type="match status" value="1"/>
</dbReference>
<evidence type="ECO:0000256" key="2">
    <source>
        <dbReference type="SAM" id="MobiDB-lite"/>
    </source>
</evidence>
<proteinExistence type="predicted"/>
<evidence type="ECO:0000313" key="5">
    <source>
        <dbReference type="Proteomes" id="UP000313359"/>
    </source>
</evidence>
<sequence length="1009" mass="114410">MPLFANKSDVVTDVLDNVYMALEKTKDLLDLAPVPGLSTAADALLGILDQVKKMRANRATVEAISKEITNLNTIIANVVLKVKSRADKLQREERATMWENLQASGGWQERVELLQKELGDILEKAQPCGRGRWYQRLWHASRDEDTLQTIRTNLEDNLRRYRLGGTLSMEAWTEETLTRLESLAAAQKAEAEKQEEERRKQDEERRKQEEERQQKIINNIPHADSAGYRSVSNSEKAEFLAGTRSAVWARLNEWVSGDKPVCFLIGAAGMGKSTIAWEFCRRRDYEHGDLGASFFFKRGDANVGSTMLFFSTLANQLARSRKDLRPYIVCGAEHHSKAGPGQQLQFAARDLLLEPLRDAKDAGVLSAPVYIVIDALDECNESASQPDLVPRCLELLVSFALEYPSSFRVLITSRPHPNHVEEARRELEVKNSSVLVSLYDVEDAIDHDIEELIRTRLCKVREGTQWHESDPTVVKRLTRQSAGVFVYARTAVDFIAGGVGMAQMEDRLQLLLAPGNTYGLDSLDQLYRTVLETAFPPKDLYPKLREQVRLLLAWIALCHSYDGITPSDVETISGIPCRESIPILAKLRSVVVFVDYIDGKPFRAMHVTFRDFLVDERRCGNDFHVDPGTMHARLASDCLRLLHTRNGDRSRYHTHFWVNGDRSRYPRHFWVVHAEQAAPTQEFIRMLKDIYTSLFTDNPSPLFTMYPKWDISLYEFLKPEVVDRDIIGAAMRSRLCAVDEGGQWNQRDPFTQLATQAEGTAPYTRVAVTFIVLGESTPQMEHRLQLLLTPRDTNGLSNLDFLYRTVLETEFPPAEVSPEKLEQVWLVLAWIAMSAYRKSPGLVEELSGLRCDDSIPILTKLRSVIHFNPGEDYVNNQAFCPVDNTFRRFLVDQARCGDDFHVDPGLAHARIAVDCLSFLHRHALSRSRAEDDAAIYAEQLWSKHVAESIPTTELVGWLKEIFTSVSTNQPSLFFFRSSSENCDAMDGVDLQYIFCGGWTSTSVGILRRS</sequence>
<evidence type="ECO:0000259" key="3">
    <source>
        <dbReference type="Pfam" id="PF24883"/>
    </source>
</evidence>
<dbReference type="OrthoDB" id="3228837at2759"/>
<dbReference type="STRING" id="1328759.A0A5C2RNF7"/>
<dbReference type="InterPro" id="IPR027417">
    <property type="entry name" value="P-loop_NTPase"/>
</dbReference>